<dbReference type="PANTHER" id="PTHR11319:SF35">
    <property type="entry name" value="OUTER MEMBRANE PROTEIN PMPC-RELATED"/>
    <property type="match status" value="1"/>
</dbReference>
<keyword evidence="3" id="KW-0472">Membrane</keyword>
<evidence type="ECO:0000256" key="3">
    <source>
        <dbReference type="SAM" id="Phobius"/>
    </source>
</evidence>
<dbReference type="SUPFAM" id="SSF50998">
    <property type="entry name" value="Quinoprotein alcohol dehydrogenase-like"/>
    <property type="match status" value="2"/>
</dbReference>
<feature type="transmembrane region" description="Helical" evidence="3">
    <location>
        <begin position="2469"/>
        <end position="2491"/>
    </location>
</feature>
<dbReference type="InParanoid" id="Q239Z1"/>
<dbReference type="InterPro" id="IPR011047">
    <property type="entry name" value="Quinoprotein_ADH-like_sf"/>
</dbReference>
<name>Q239Z1_TETTS</name>
<feature type="region of interest" description="Disordered" evidence="2">
    <location>
        <begin position="2793"/>
        <end position="2812"/>
    </location>
</feature>
<dbReference type="GeneID" id="7827030"/>
<keyword evidence="3" id="KW-0812">Transmembrane</keyword>
<evidence type="ECO:0000256" key="4">
    <source>
        <dbReference type="SAM" id="SignalP"/>
    </source>
</evidence>
<dbReference type="EMBL" id="GG662856">
    <property type="protein sequence ID" value="EAR93372.3"/>
    <property type="molecule type" value="Genomic_DNA"/>
</dbReference>
<dbReference type="RefSeq" id="XP_001013617.3">
    <property type="nucleotide sequence ID" value="XM_001013617.3"/>
</dbReference>
<feature type="transmembrane region" description="Helical" evidence="3">
    <location>
        <begin position="2606"/>
        <end position="2626"/>
    </location>
</feature>
<accession>Q239Z1</accession>
<dbReference type="SMART" id="SM00320">
    <property type="entry name" value="WD40"/>
    <property type="match status" value="6"/>
</dbReference>
<dbReference type="Gene3D" id="2.130.10.10">
    <property type="entry name" value="YVTN repeat-like/Quinoprotein amine dehydrogenase"/>
    <property type="match status" value="3"/>
</dbReference>
<feature type="transmembrane region" description="Helical" evidence="3">
    <location>
        <begin position="2662"/>
        <end position="2681"/>
    </location>
</feature>
<dbReference type="InterPro" id="IPR015943">
    <property type="entry name" value="WD40/YVTN_repeat-like_dom_sf"/>
</dbReference>
<dbReference type="KEGG" id="tet:TTHERM_00885880"/>
<gene>
    <name evidence="5" type="ORF">TTHERM_00885880</name>
</gene>
<dbReference type="HOGENOM" id="CLU_232391_0_0_1"/>
<dbReference type="SUPFAM" id="SSF50978">
    <property type="entry name" value="WD40 repeat-like"/>
    <property type="match status" value="3"/>
</dbReference>
<protein>
    <submittedName>
        <fullName evidence="5">WD domain, G-beta repeat protein</fullName>
    </submittedName>
</protein>
<organism evidence="5 6">
    <name type="scientific">Tetrahymena thermophila (strain SB210)</name>
    <dbReference type="NCBI Taxonomy" id="312017"/>
    <lineage>
        <taxon>Eukaryota</taxon>
        <taxon>Sar</taxon>
        <taxon>Alveolata</taxon>
        <taxon>Ciliophora</taxon>
        <taxon>Intramacronucleata</taxon>
        <taxon>Oligohymenophorea</taxon>
        <taxon>Hymenostomatida</taxon>
        <taxon>Tetrahymenina</taxon>
        <taxon>Tetrahymenidae</taxon>
        <taxon>Tetrahymena</taxon>
    </lineage>
</organism>
<feature type="signal peptide" evidence="4">
    <location>
        <begin position="1"/>
        <end position="21"/>
    </location>
</feature>
<sequence>MNYRILLNLLQIVLLSHFIKGADLFCKNLSPNDGSCIQCNQNFTLNQSNGLCISDCDQNLYLESDSQQCVPSCKQNEFGYPDQGVCQQIQQCPILVDLGQDFHSGLASQIIVDDTNQIIISISNTDTNIKLWNSVNGILKTTFSGHTQPVLKIYLLQDSNQLLSFSSNGEIFYWNYSTGVLNKQQIVNFGQLTNLSCVNMVYDLITLYGYQGEFYIYNMQNKTYKKYVGHTNIVLNSIIISPSSFITYSLDKSIILWSESTSTYSFQITCLHDSTPAGFTLLNFSSSSGQQSYLFSFGSSGSDSLNLSISNLQSISTQCKLQFQGDFTQPILNVLGDSSSQSVIVYSSAEVLIYGFNSDTNNFIQLQKISEQFFNQMLFSPLQGIYIKNNSIVLYTQFGKFSMSSYVNNQSTIQSQQIIQTQNFTPIQINMQNIQGAIIDEQSNQIYIFGSSIQQINLKSQGVSYIITNLPIPFIRQTQSVPMTVYEYSQNIFASTSSDGMSLSYDLLTGQVLSIFWHPDYKLSIKQPQGITLCLSKGLFVCVAYNDQSIVCYHAINMIVYFKQIFYEKILTLYSDDINGFVLINSLNYLQIIDPLNSKIINTINNPGQFYYLALYSNLNLPTVSENGYIIRYNYPELTIKVQTDTSSINKNQDKIVGFAFGASQDGYSIFYFRNGLAILYDEQLNVIQISNDNVQINKCGIIQEGNIYLYYSCLNQDGSITTHGIAQPFYSKIQAIQFPITISNIIPQYNKVILTIDVGSYGGILIIADSLTQLAQYQFDSRSAITAFDTDSKNQRIFISNTVGDIMLSHFTPDTYYYIQRNENSVLQKLLLINSQQKLVSLSNIITIYDYFSYTIYKQNTRVHKKSIVDALIIEDIQLIISYNYDISNNLQAWNYNTDQSQSLVGHSKGVNGVQFMQQQNIILSYDKAGQIIIWSYNPDLSKIKIVQNLSQNQNNEIINLFLFTKYTNIFISLDIVGNVFMTNFLNGSIVKAFKVQNMNAMIIDELYDRIFLYGSSIEVYSAITGVKVQEIIGFDNQVQQVIFKNNYIIAYGTVNIQSISRDTLVVLFASQFKKNIYSLTVLINFVGMVGNNVDSSIEVWDYTSGVMLSEIKNQSYPQNLVSIFHDEQSQLFIVQNVDRYLFTVIPYFNSYIQQKDFMFAPVTISYIKSYVFDFYSNILIVCNDDTIIAWQYYAYVGFQGQAVIIPSESLIMSTYHSKQDVITYADLNQNIWQASQNQLYYKLQLLYQPKQIILHTDTHLVTDGINLYSYDSNFKLASQLQIYPFSIYLDETIPFIFVQTYSYQIIQLLINTTNSGLTFVNIYSNHSSRIVNCIINTIYSHIITFDVTGHLAVNNYNTFKSIQVPQQNNQIIRDLQIDFEFKRLITCSQDQTSIVFSYDNDTPLSLLYLLQQKSSVVQALIDAPRQQILIWTDLQLAIQVRNLNSTNLDLIKNIYGPGDYQVQMKLSQQWNILAIFNQFQVNLHDRNANDAIINSLRMPSQIYNITDVQFISQSLLLIRSKAQLNLVSFSYSQIAIQKSFSMQFPLLLSLSYSDQLIINIKGINLFTVFNYTFPYSSDPTNTDYSQCYSNLQRTSSYFQLSQDLSTQSISFQKVSQSINNIVLNIQMDDEQPFFFVQKSISLGGTSSTQQFYVYDKKQQSQKNRINLAISSFEQFNMPTLTIKNFNWKIGNQTTYNFNKNTQNIIFVNSTFQDNIVGSQFVINSINSLMIDNMEIINLQLSSIGQNQQRALQFQQSQNSSLFQITNSNTVFIKNLNLTNLIIENSISIFYIQQVQKIVIQNLTIQNVRYYSQNGQQNIWSSLFSIQNSQSIQINSVTIQNCTTNTNLNINISQGLKISQFIVFYMNANKNISSINLNAQNNQNLMIFDISQTYLMQGVGYIQVVNDTIRFQDVSVSYCTSVQGQALNRIQTSYFELNQSSFFNNTCLYSYGCAFDIYQTTFYFTKCAFMYLQSEYGGAISIKDSPLVNIIQESSFQSNIASQGGSIYLYYSNLEIIKTVISQNNAQVGGAIRYLNLIPDFITKKQYLADSLSQNKIENNQAKIFGQNIGSYPRNIQITSMNEGVAFEVIQKTQSLIVYQIDNFMSGGNLNFNIKIYDEENGVVNLNQLEQSSQDLQSEFQQYQFDCVSLNPKITQINGNKAAYNQTDISFTFQNIQLISNPQTSSEFYIQNNIIQIPNPQNITQFLLVPMQVKLNVNFRQCQVGEIIIKSTQNTPSYCELCPVQKYSLITPDPNSQSEQACKLCPDSCSYCQGNTILLKNGYWRENNNTDNIVSCVYNPDNCQGESTDSIQNCRQGYIGPLCETCDLNGKVWKQKYMNKQPYECIPCIDSSGQTYIYISSLIVGCLYIIFGVRAARQMTLIKAQSYYLRMVGLASIGNSESTDKSDIYLKFFMHFIQISSIAYQIEQPQFLKVLQLGIGTPIDFLKFSADCRSIFTEGFLPHAYSRIIWSQIISVSYFLLLTILYYFFYLVKYFKRFEKSLIVTGIIFIFLFLQPNIISGLVQIISCRDIGGIEYLTADVTLKCYTMEYYSYILILFLPLFLIWAIIIPLIGIIVLKKKVRILNYCSVRLSYGLLYSEYRKQTYYWEFVKINLKLIIIFISNFYSQQIQFKNTLCTMILFCYLMLSIFKTPYINVNFNRTDQYLCITLIICLQLNLLVNTSENGIQLQICSFLLYALHYLFSSFLIIQVLLGKVKRYLFIFGEKYPAFKSNFKHVYSRLGINSFNKMRTFKNWAKAINLIGTHLLKQKNLQIPDSTRQTRTSSIFFSKFQRKNTESQNQNQSPNNKLNSFKQEKRGVSVFKLIQQNEERKKDENQFTQYINENEHTITLNTNRLNTNPVKQEDSAQLIFTDRVKKKQIGRKELHQNYQFKTKKNFEIFNLDLQDM</sequence>
<proteinExistence type="predicted"/>
<evidence type="ECO:0000313" key="5">
    <source>
        <dbReference type="EMBL" id="EAR93372.3"/>
    </source>
</evidence>
<feature type="transmembrane region" description="Helical" evidence="3">
    <location>
        <begin position="2687"/>
        <end position="2713"/>
    </location>
</feature>
<feature type="chain" id="PRO_5004201454" evidence="4">
    <location>
        <begin position="22"/>
        <end position="2907"/>
    </location>
</feature>
<feature type="compositionally biased region" description="Polar residues" evidence="2">
    <location>
        <begin position="2797"/>
        <end position="2812"/>
    </location>
</feature>
<evidence type="ECO:0000256" key="2">
    <source>
        <dbReference type="SAM" id="MobiDB-lite"/>
    </source>
</evidence>
<evidence type="ECO:0000256" key="1">
    <source>
        <dbReference type="PROSITE-ProRule" id="PRU00221"/>
    </source>
</evidence>
<keyword evidence="3" id="KW-1133">Transmembrane helix</keyword>
<dbReference type="STRING" id="312017.Q239Z1"/>
<feature type="transmembrane region" description="Helical" evidence="3">
    <location>
        <begin position="2503"/>
        <end position="2527"/>
    </location>
</feature>
<feature type="transmembrane region" description="Helical" evidence="3">
    <location>
        <begin position="2551"/>
        <end position="2578"/>
    </location>
</feature>
<dbReference type="InterPro" id="IPR036322">
    <property type="entry name" value="WD40_repeat_dom_sf"/>
</dbReference>
<feature type="transmembrane region" description="Helical" evidence="3">
    <location>
        <begin position="2356"/>
        <end position="2374"/>
    </location>
</feature>
<reference evidence="6" key="1">
    <citation type="journal article" date="2006" name="PLoS Biol.">
        <title>Macronuclear genome sequence of the ciliate Tetrahymena thermophila, a model eukaryote.</title>
        <authorList>
            <person name="Eisen J.A."/>
            <person name="Coyne R.S."/>
            <person name="Wu M."/>
            <person name="Wu D."/>
            <person name="Thiagarajan M."/>
            <person name="Wortman J.R."/>
            <person name="Badger J.H."/>
            <person name="Ren Q."/>
            <person name="Amedeo P."/>
            <person name="Jones K.M."/>
            <person name="Tallon L.J."/>
            <person name="Delcher A.L."/>
            <person name="Salzberg S.L."/>
            <person name="Silva J.C."/>
            <person name="Haas B.J."/>
            <person name="Majoros W.H."/>
            <person name="Farzad M."/>
            <person name="Carlton J.M."/>
            <person name="Smith R.K. Jr."/>
            <person name="Garg J."/>
            <person name="Pearlman R.E."/>
            <person name="Karrer K.M."/>
            <person name="Sun L."/>
            <person name="Manning G."/>
            <person name="Elde N.C."/>
            <person name="Turkewitz A.P."/>
            <person name="Asai D.J."/>
            <person name="Wilkes D.E."/>
            <person name="Wang Y."/>
            <person name="Cai H."/>
            <person name="Collins K."/>
            <person name="Stewart B.A."/>
            <person name="Lee S.R."/>
            <person name="Wilamowska K."/>
            <person name="Weinberg Z."/>
            <person name="Ruzzo W.L."/>
            <person name="Wloga D."/>
            <person name="Gaertig J."/>
            <person name="Frankel J."/>
            <person name="Tsao C.-C."/>
            <person name="Gorovsky M.A."/>
            <person name="Keeling P.J."/>
            <person name="Waller R.F."/>
            <person name="Patron N.J."/>
            <person name="Cherry J.M."/>
            <person name="Stover N.A."/>
            <person name="Krieger C.J."/>
            <person name="del Toro C."/>
            <person name="Ryder H.F."/>
            <person name="Williamson S.C."/>
            <person name="Barbeau R.A."/>
            <person name="Hamilton E.P."/>
            <person name="Orias E."/>
        </authorList>
    </citation>
    <scope>NUCLEOTIDE SEQUENCE [LARGE SCALE GENOMIC DNA]</scope>
    <source>
        <strain evidence="6">SB210</strain>
    </source>
</reference>
<dbReference type="PANTHER" id="PTHR11319">
    <property type="entry name" value="G PROTEIN-COUPLED RECEPTOR-RELATED"/>
    <property type="match status" value="1"/>
</dbReference>
<dbReference type="Proteomes" id="UP000009168">
    <property type="component" value="Unassembled WGS sequence"/>
</dbReference>
<feature type="repeat" description="WD" evidence="1">
    <location>
        <begin position="143"/>
        <end position="184"/>
    </location>
</feature>
<keyword evidence="1" id="KW-0853">WD repeat</keyword>
<dbReference type="OrthoDB" id="338325at2759"/>
<evidence type="ECO:0000313" key="6">
    <source>
        <dbReference type="Proteomes" id="UP000009168"/>
    </source>
</evidence>
<dbReference type="InterPro" id="IPR001680">
    <property type="entry name" value="WD40_rpt"/>
</dbReference>
<keyword evidence="4" id="KW-0732">Signal</keyword>
<keyword evidence="6" id="KW-1185">Reference proteome</keyword>
<dbReference type="PROSITE" id="PS50082">
    <property type="entry name" value="WD_REPEATS_2"/>
    <property type="match status" value="1"/>
</dbReference>